<reference evidence="4" key="1">
    <citation type="submission" date="2016-10" db="EMBL/GenBank/DDBJ databases">
        <authorList>
            <person name="Varghese N."/>
            <person name="Submissions S."/>
        </authorList>
    </citation>
    <scope>NUCLEOTIDE SEQUENCE [LARGE SCALE GENOMIC DNA]</scope>
    <source>
        <strain evidence="4">DSM 23515</strain>
    </source>
</reference>
<dbReference type="Proteomes" id="UP000199116">
    <property type="component" value="Unassembled WGS sequence"/>
</dbReference>
<dbReference type="GO" id="GO:0016872">
    <property type="term" value="F:intramolecular lyase activity"/>
    <property type="evidence" value="ECO:0007669"/>
    <property type="project" value="InterPro"/>
</dbReference>
<dbReference type="InterPro" id="IPR036298">
    <property type="entry name" value="Chalcone_isomerase_sf"/>
</dbReference>
<dbReference type="AlphaFoldDB" id="A0A1I2Q6A6"/>
<dbReference type="InterPro" id="IPR016088">
    <property type="entry name" value="Chalcone_isomerase_3-sand"/>
</dbReference>
<keyword evidence="4" id="KW-1185">Reference proteome</keyword>
<proteinExistence type="predicted"/>
<gene>
    <name evidence="3" type="ORF">SAMN04488033_13818</name>
</gene>
<feature type="signal peptide" evidence="1">
    <location>
        <begin position="1"/>
        <end position="19"/>
    </location>
</feature>
<evidence type="ECO:0000313" key="4">
    <source>
        <dbReference type="Proteomes" id="UP000199116"/>
    </source>
</evidence>
<keyword evidence="3" id="KW-0413">Isomerase</keyword>
<evidence type="ECO:0000256" key="1">
    <source>
        <dbReference type="SAM" id="SignalP"/>
    </source>
</evidence>
<keyword evidence="1" id="KW-0732">Signal</keyword>
<accession>A0A1I2Q6A6</accession>
<name>A0A1I2Q6A6_9FLAO</name>
<evidence type="ECO:0000313" key="3">
    <source>
        <dbReference type="EMBL" id="SFG21151.1"/>
    </source>
</evidence>
<sequence>MKKLLVVLVAVFGLNLTSAQTEIGGATLPATLEYGSETMTLNGAGVREKFWMDMYAGGLYLKNKSGNASEIMNKDEAMAIRLHIVSKMITSDRMIDAVTEGFESSTGGNTAPISAEIKKFISFFKDEINKEDVFDIVYLPSRGSVIYRNGKESGSIEGMEFKKALFGIWLSNDPADDDLKEGMLGKQ</sequence>
<dbReference type="RefSeq" id="WP_075327087.1">
    <property type="nucleotide sequence ID" value="NZ_FOOH01000038.1"/>
</dbReference>
<protein>
    <submittedName>
        <fullName evidence="3">Chalcone isomerase-like</fullName>
    </submittedName>
</protein>
<dbReference type="EMBL" id="FOOH01000038">
    <property type="protein sequence ID" value="SFG21151.1"/>
    <property type="molecule type" value="Genomic_DNA"/>
</dbReference>
<dbReference type="InterPro" id="IPR016087">
    <property type="entry name" value="Chalcone_isomerase"/>
</dbReference>
<dbReference type="Pfam" id="PF16036">
    <property type="entry name" value="Chalcone_3"/>
    <property type="match status" value="1"/>
</dbReference>
<evidence type="ECO:0000259" key="2">
    <source>
        <dbReference type="Pfam" id="PF16036"/>
    </source>
</evidence>
<feature type="chain" id="PRO_5011687230" evidence="1">
    <location>
        <begin position="20"/>
        <end position="187"/>
    </location>
</feature>
<feature type="domain" description="Chalcone isomerase" evidence="2">
    <location>
        <begin position="21"/>
        <end position="185"/>
    </location>
</feature>
<organism evidence="3 4">
    <name type="scientific">Salegentibacter agarivorans</name>
    <dbReference type="NCBI Taxonomy" id="345907"/>
    <lineage>
        <taxon>Bacteria</taxon>
        <taxon>Pseudomonadati</taxon>
        <taxon>Bacteroidota</taxon>
        <taxon>Flavobacteriia</taxon>
        <taxon>Flavobacteriales</taxon>
        <taxon>Flavobacteriaceae</taxon>
        <taxon>Salegentibacter</taxon>
    </lineage>
</organism>
<dbReference type="SUPFAM" id="SSF54626">
    <property type="entry name" value="Chalcone isomerase"/>
    <property type="match status" value="1"/>
</dbReference>
<dbReference type="Gene3D" id="3.50.70.10">
    <property type="match status" value="1"/>
</dbReference>